<proteinExistence type="predicted"/>
<keyword evidence="2" id="KW-1185">Reference proteome</keyword>
<dbReference type="AlphaFoldDB" id="A0A915JEI3"/>
<dbReference type="WBParaSite" id="nRc.2.0.1.t24593-RA">
    <property type="protein sequence ID" value="nRc.2.0.1.t24593-RA"/>
    <property type="gene ID" value="nRc.2.0.1.g24593"/>
</dbReference>
<evidence type="ECO:0000256" key="1">
    <source>
        <dbReference type="SAM" id="MobiDB-lite"/>
    </source>
</evidence>
<dbReference type="Proteomes" id="UP000887565">
    <property type="component" value="Unplaced"/>
</dbReference>
<protein>
    <submittedName>
        <fullName evidence="3">Uncharacterized protein</fullName>
    </submittedName>
</protein>
<sequence length="23" mass="2626">MGRRTFIERGTCPDHSALPPIDR</sequence>
<organism evidence="2 3">
    <name type="scientific">Romanomermis culicivorax</name>
    <name type="common">Nematode worm</name>
    <dbReference type="NCBI Taxonomy" id="13658"/>
    <lineage>
        <taxon>Eukaryota</taxon>
        <taxon>Metazoa</taxon>
        <taxon>Ecdysozoa</taxon>
        <taxon>Nematoda</taxon>
        <taxon>Enoplea</taxon>
        <taxon>Dorylaimia</taxon>
        <taxon>Mermithida</taxon>
        <taxon>Mermithoidea</taxon>
        <taxon>Mermithidae</taxon>
        <taxon>Romanomermis</taxon>
    </lineage>
</organism>
<reference evidence="3" key="1">
    <citation type="submission" date="2022-11" db="UniProtKB">
        <authorList>
            <consortium name="WormBaseParasite"/>
        </authorList>
    </citation>
    <scope>IDENTIFICATION</scope>
</reference>
<evidence type="ECO:0000313" key="2">
    <source>
        <dbReference type="Proteomes" id="UP000887565"/>
    </source>
</evidence>
<accession>A0A915JEI3</accession>
<name>A0A915JEI3_ROMCU</name>
<evidence type="ECO:0000313" key="3">
    <source>
        <dbReference type="WBParaSite" id="nRc.2.0.1.t24593-RA"/>
    </source>
</evidence>
<feature type="region of interest" description="Disordered" evidence="1">
    <location>
        <begin position="1"/>
        <end position="23"/>
    </location>
</feature>